<evidence type="ECO:0000313" key="11">
    <source>
        <dbReference type="Proteomes" id="UP000294919"/>
    </source>
</evidence>
<dbReference type="GO" id="GO:0005886">
    <property type="term" value="C:plasma membrane"/>
    <property type="evidence" value="ECO:0007669"/>
    <property type="project" value="UniProtKB-SubCell"/>
</dbReference>
<comment type="function">
    <text evidence="8">This protein is part of the stalk that links CF(0) to CF(1). It either transmits conformational changes from CF(0) to CF(1) or is implicated in proton conduction.</text>
</comment>
<proteinExistence type="inferred from homology"/>
<organism evidence="10 11">
    <name type="scientific">Marinisporobacter balticus</name>
    <dbReference type="NCBI Taxonomy" id="2018667"/>
    <lineage>
        <taxon>Bacteria</taxon>
        <taxon>Bacillati</taxon>
        <taxon>Bacillota</taxon>
        <taxon>Clostridia</taxon>
        <taxon>Peptostreptococcales</taxon>
        <taxon>Thermotaleaceae</taxon>
        <taxon>Marinisporobacter</taxon>
    </lineage>
</organism>
<dbReference type="NCBIfam" id="NF004403">
    <property type="entry name" value="PRK05758.2-4"/>
    <property type="match status" value="1"/>
</dbReference>
<dbReference type="PRINTS" id="PR00125">
    <property type="entry name" value="ATPASEDELTA"/>
</dbReference>
<comment type="caution">
    <text evidence="10">The sequence shown here is derived from an EMBL/GenBank/DDBJ whole genome shotgun (WGS) entry which is preliminary data.</text>
</comment>
<protein>
    <recommendedName>
        <fullName evidence="8">ATP synthase subunit delta</fullName>
    </recommendedName>
    <alternativeName>
        <fullName evidence="8">ATP synthase F(1) sector subunit delta</fullName>
    </alternativeName>
    <alternativeName>
        <fullName evidence="8">F-type ATPase subunit delta</fullName>
        <shortName evidence="8">F-ATPase subunit delta</shortName>
    </alternativeName>
</protein>
<dbReference type="SUPFAM" id="SSF47928">
    <property type="entry name" value="N-terminal domain of the delta subunit of the F1F0-ATP synthase"/>
    <property type="match status" value="1"/>
</dbReference>
<dbReference type="NCBIfam" id="TIGR01145">
    <property type="entry name" value="ATP_synt_delta"/>
    <property type="match status" value="1"/>
</dbReference>
<dbReference type="Pfam" id="PF00213">
    <property type="entry name" value="OSCP"/>
    <property type="match status" value="1"/>
</dbReference>
<comment type="function">
    <text evidence="8">F(1)F(0) ATP synthase produces ATP from ADP in the presence of a proton or sodium gradient. F-type ATPases consist of two structural domains, F(1) containing the extramembraneous catalytic core and F(0) containing the membrane proton channel, linked together by a central stalk and a peripheral stalk. During catalysis, ATP synthesis in the catalytic domain of F(1) is coupled via a rotary mechanism of the central stalk subunits to proton translocation.</text>
</comment>
<evidence type="ECO:0000256" key="2">
    <source>
        <dbReference type="ARBA" id="ARBA00022448"/>
    </source>
</evidence>
<dbReference type="InterPro" id="IPR000711">
    <property type="entry name" value="ATPase_OSCP/dsu"/>
</dbReference>
<dbReference type="EMBL" id="SLWV01000004">
    <property type="protein sequence ID" value="TCO78799.1"/>
    <property type="molecule type" value="Genomic_DNA"/>
</dbReference>
<dbReference type="Gene3D" id="1.10.520.20">
    <property type="entry name" value="N-terminal domain of the delta subunit of the F1F0-ATP synthase"/>
    <property type="match status" value="1"/>
</dbReference>
<dbReference type="Proteomes" id="UP000294919">
    <property type="component" value="Unassembled WGS sequence"/>
</dbReference>
<dbReference type="AlphaFoldDB" id="A0A4R2L4A7"/>
<dbReference type="PANTHER" id="PTHR11910">
    <property type="entry name" value="ATP SYNTHASE DELTA CHAIN"/>
    <property type="match status" value="1"/>
</dbReference>
<keyword evidence="4 8" id="KW-0406">Ion transport</keyword>
<comment type="similarity">
    <text evidence="8">Belongs to the ATPase delta chain family.</text>
</comment>
<keyword evidence="2 8" id="KW-0813">Transport</keyword>
<evidence type="ECO:0000256" key="5">
    <source>
        <dbReference type="ARBA" id="ARBA00023136"/>
    </source>
</evidence>
<dbReference type="NCBIfam" id="NF004402">
    <property type="entry name" value="PRK05758.2-2"/>
    <property type="match status" value="1"/>
</dbReference>
<dbReference type="GO" id="GO:0045259">
    <property type="term" value="C:proton-transporting ATP synthase complex"/>
    <property type="evidence" value="ECO:0007669"/>
    <property type="project" value="UniProtKB-KW"/>
</dbReference>
<dbReference type="PROSITE" id="PS00389">
    <property type="entry name" value="ATPASE_DELTA"/>
    <property type="match status" value="1"/>
</dbReference>
<feature type="coiled-coil region" evidence="9">
    <location>
        <begin position="9"/>
        <end position="36"/>
    </location>
</feature>
<keyword evidence="5 8" id="KW-0472">Membrane</keyword>
<dbReference type="NCBIfam" id="NF009975">
    <property type="entry name" value="PRK13436.1"/>
    <property type="match status" value="1"/>
</dbReference>
<dbReference type="InterPro" id="IPR026015">
    <property type="entry name" value="ATP_synth_OSCP/delta_N_sf"/>
</dbReference>
<evidence type="ECO:0000256" key="6">
    <source>
        <dbReference type="ARBA" id="ARBA00023196"/>
    </source>
</evidence>
<evidence type="ECO:0000256" key="4">
    <source>
        <dbReference type="ARBA" id="ARBA00023065"/>
    </source>
</evidence>
<keyword evidence="8" id="KW-1003">Cell membrane</keyword>
<accession>A0A4R2L4A7</accession>
<keyword evidence="3 8" id="KW-0375">Hydrogen ion transport</keyword>
<evidence type="ECO:0000256" key="1">
    <source>
        <dbReference type="ARBA" id="ARBA00004370"/>
    </source>
</evidence>
<dbReference type="OrthoDB" id="9802471at2"/>
<evidence type="ECO:0000256" key="7">
    <source>
        <dbReference type="ARBA" id="ARBA00023310"/>
    </source>
</evidence>
<gene>
    <name evidence="8" type="primary">atpH</name>
    <name evidence="10" type="ORF">EV214_104186</name>
</gene>
<evidence type="ECO:0000256" key="8">
    <source>
        <dbReference type="HAMAP-Rule" id="MF_01416"/>
    </source>
</evidence>
<evidence type="ECO:0000313" key="10">
    <source>
        <dbReference type="EMBL" id="TCO78799.1"/>
    </source>
</evidence>
<evidence type="ECO:0000256" key="3">
    <source>
        <dbReference type="ARBA" id="ARBA00022781"/>
    </source>
</evidence>
<keyword evidence="9" id="KW-0175">Coiled coil</keyword>
<keyword evidence="7 8" id="KW-0066">ATP synthesis</keyword>
<comment type="subcellular location">
    <subcellularLocation>
        <location evidence="8">Cell membrane</location>
        <topology evidence="8">Peripheral membrane protein</topology>
    </subcellularLocation>
    <subcellularLocation>
        <location evidence="1">Membrane</location>
    </subcellularLocation>
</comment>
<dbReference type="RefSeq" id="WP_132243384.1">
    <property type="nucleotide sequence ID" value="NZ_SLWV01000004.1"/>
</dbReference>
<dbReference type="GO" id="GO:0046933">
    <property type="term" value="F:proton-transporting ATP synthase activity, rotational mechanism"/>
    <property type="evidence" value="ECO:0007669"/>
    <property type="project" value="UniProtKB-UniRule"/>
</dbReference>
<evidence type="ECO:0000256" key="9">
    <source>
        <dbReference type="SAM" id="Coils"/>
    </source>
</evidence>
<reference evidence="10 11" key="1">
    <citation type="submission" date="2019-03" db="EMBL/GenBank/DDBJ databases">
        <title>Genomic Encyclopedia of Type Strains, Phase IV (KMG-IV): sequencing the most valuable type-strain genomes for metagenomic binning, comparative biology and taxonomic classification.</title>
        <authorList>
            <person name="Goeker M."/>
        </authorList>
    </citation>
    <scope>NUCLEOTIDE SEQUENCE [LARGE SCALE GENOMIC DNA]</scope>
    <source>
        <strain evidence="10 11">DSM 102940</strain>
    </source>
</reference>
<dbReference type="InterPro" id="IPR020781">
    <property type="entry name" value="ATPase_OSCP/d_CS"/>
</dbReference>
<dbReference type="HAMAP" id="MF_01416">
    <property type="entry name" value="ATP_synth_delta_bact"/>
    <property type="match status" value="1"/>
</dbReference>
<name>A0A4R2L4A7_9FIRM</name>
<keyword evidence="11" id="KW-1185">Reference proteome</keyword>
<sequence length="180" mass="20999">MVELVSKTYASALFEVANENNQLDQLREELTFVLEMFEKHPEFYRFYITPQISKEEKKQVLQELFKSHLSIEVLNFLKIILDKRRTHDLKRIVNKYVQFVNDHNNIVEGIITTVIPLENKNKEHLENKLSNMTGKKIQLKNEIDPSIIGGILVRIGDKVIDGTIQSRLNELQKDLAQIIV</sequence>
<keyword evidence="6 8" id="KW-0139">CF(1)</keyword>